<reference evidence="3 4" key="1">
    <citation type="submission" date="2023-03" db="EMBL/GenBank/DDBJ databases">
        <title>Diaphorobacter basophil sp. nov., isolated from a sewage-treatment plant.</title>
        <authorList>
            <person name="Yang K."/>
        </authorList>
    </citation>
    <scope>NUCLEOTIDE SEQUENCE [LARGE SCALE GENOMIC DNA]</scope>
    <source>
        <strain evidence="3 4">Y-1</strain>
    </source>
</reference>
<dbReference type="EMBL" id="CP136921">
    <property type="protein sequence ID" value="WOO31934.1"/>
    <property type="molecule type" value="Genomic_DNA"/>
</dbReference>
<dbReference type="SUPFAM" id="SSF56059">
    <property type="entry name" value="Glutathione synthetase ATP-binding domain-like"/>
    <property type="match status" value="1"/>
</dbReference>
<gene>
    <name evidence="3" type="ORF">P4826_16260</name>
</gene>
<keyword evidence="1" id="KW-0547">Nucleotide-binding</keyword>
<dbReference type="PROSITE" id="PS50975">
    <property type="entry name" value="ATP_GRASP"/>
    <property type="match status" value="1"/>
</dbReference>
<keyword evidence="1" id="KW-0067">ATP-binding</keyword>
<evidence type="ECO:0000313" key="4">
    <source>
        <dbReference type="Proteomes" id="UP001303211"/>
    </source>
</evidence>
<name>A0ABZ0J119_9BURK</name>
<keyword evidence="4" id="KW-1185">Reference proteome</keyword>
<dbReference type="GO" id="GO:0016874">
    <property type="term" value="F:ligase activity"/>
    <property type="evidence" value="ECO:0007669"/>
    <property type="project" value="UniProtKB-KW"/>
</dbReference>
<feature type="domain" description="ATP-grasp" evidence="2">
    <location>
        <begin position="123"/>
        <end position="314"/>
    </location>
</feature>
<dbReference type="Proteomes" id="UP001303211">
    <property type="component" value="Chromosome"/>
</dbReference>
<organism evidence="3 4">
    <name type="scientific">Diaphorobacter limosus</name>
    <dbReference type="NCBI Taxonomy" id="3036128"/>
    <lineage>
        <taxon>Bacteria</taxon>
        <taxon>Pseudomonadati</taxon>
        <taxon>Pseudomonadota</taxon>
        <taxon>Betaproteobacteria</taxon>
        <taxon>Burkholderiales</taxon>
        <taxon>Comamonadaceae</taxon>
        <taxon>Diaphorobacter</taxon>
    </lineage>
</organism>
<proteinExistence type="predicted"/>
<protein>
    <submittedName>
        <fullName evidence="3">Carboxylate--amine ligase</fullName>
    </submittedName>
</protein>
<accession>A0ABZ0J119</accession>
<evidence type="ECO:0000256" key="1">
    <source>
        <dbReference type="PROSITE-ProRule" id="PRU00409"/>
    </source>
</evidence>
<evidence type="ECO:0000259" key="2">
    <source>
        <dbReference type="PROSITE" id="PS50975"/>
    </source>
</evidence>
<dbReference type="InterPro" id="IPR011761">
    <property type="entry name" value="ATP-grasp"/>
</dbReference>
<dbReference type="Gene3D" id="3.30.470.20">
    <property type="entry name" value="ATP-grasp fold, B domain"/>
    <property type="match status" value="1"/>
</dbReference>
<keyword evidence="3" id="KW-0436">Ligase</keyword>
<dbReference type="RefSeq" id="WP_317701403.1">
    <property type="nucleotide sequence ID" value="NZ_CP136921.1"/>
</dbReference>
<sequence>MKPEQKTTAPAIVIGGGINALGVVRSLGAAGVPVWVLDDNSKSPAMRSRFATPKVVSVLEGQSFIEELNLLAAQISGAAVVFLTEEKTVLTVSAMRDQLARTLKLRLPAHDCLLSLMHKEGFQRLAENLGFLVPPAVRLSGNQDLRKLTGLRFPCVFKPSEKNYAYGQMFKKAYKVESIEQVAALYEQILPVMPDMVVQQWIEGLDSDIYFCLQYIGRDGELVISFSGRKIRSWPPNVGGTASCTADLDYHDELSKTTADFFRAVNFFGMGSMEYKRDVRDGKFYMVEPTVGRTDFQEEVATVNGYNMPFAAYCHELNISVPSPSRMSPPRVWRDAQADRWSREEVDERVRDTPGFEAYPVVDALRRSTDLRPWVDDVIGRARERLRLWTKPVR</sequence>
<evidence type="ECO:0000313" key="3">
    <source>
        <dbReference type="EMBL" id="WOO31934.1"/>
    </source>
</evidence>